<sequence length="153" mass="18008">MAALVVAIEFDILKGLALPKVREGGVRDVVKWWAERVAELLRKWKAARSSSFFFGLFLDEREIVWFDWWGIVSFTWWGSISWSVSFDWEVEEDLHQCWARCWVPLKGKEKEKERESFLGKCFTFSAQQQFPDTTSQLLYHVTTGPLRSTLQPR</sequence>
<dbReference type="AlphaFoldDB" id="A0A0K6S8D0"/>
<organism evidence="1">
    <name type="scientific">Chromera velia CCMP2878</name>
    <dbReference type="NCBI Taxonomy" id="1169474"/>
    <lineage>
        <taxon>Eukaryota</taxon>
        <taxon>Sar</taxon>
        <taxon>Alveolata</taxon>
        <taxon>Colpodellida</taxon>
        <taxon>Chromeraceae</taxon>
        <taxon>Chromera</taxon>
    </lineage>
</organism>
<accession>A0A0K6S8D0</accession>
<dbReference type="VEuPathDB" id="CryptoDB:Cvel_5634"/>
<name>A0A0K6S8D0_9ALVE</name>
<protein>
    <submittedName>
        <fullName evidence="1">Uncharacterized protein</fullName>
    </submittedName>
</protein>
<proteinExistence type="predicted"/>
<dbReference type="EMBL" id="CDMZ01001831">
    <property type="protein sequence ID" value="CUC09839.1"/>
    <property type="molecule type" value="Genomic_DNA"/>
</dbReference>
<gene>
    <name evidence="1" type="ORF">Cvel_5634.t2</name>
</gene>
<evidence type="ECO:0000313" key="1">
    <source>
        <dbReference type="EMBL" id="CUC09839.1"/>
    </source>
</evidence>
<reference evidence="1" key="1">
    <citation type="submission" date="2014-11" db="EMBL/GenBank/DDBJ databases">
        <title>Molecular phylogeny of cliff fern family Woodsiaceae with morphological implications.</title>
        <authorList>
            <person name="Shao Y.-Z."/>
            <person name="Wei R."/>
            <person name="Zhang X.-C."/>
        </authorList>
    </citation>
    <scope>NUCLEOTIDE SEQUENCE</scope>
</reference>